<keyword evidence="3" id="KW-0812">Transmembrane</keyword>
<keyword evidence="1" id="KW-0863">Zinc-finger</keyword>
<evidence type="ECO:0000259" key="5">
    <source>
        <dbReference type="PROSITE" id="PS50089"/>
    </source>
</evidence>
<keyword evidence="3" id="KW-0472">Membrane</keyword>
<dbReference type="GO" id="GO:0008270">
    <property type="term" value="F:zinc ion binding"/>
    <property type="evidence" value="ECO:0007669"/>
    <property type="project" value="UniProtKB-KW"/>
</dbReference>
<dbReference type="SUPFAM" id="SSF57850">
    <property type="entry name" value="RING/U-box"/>
    <property type="match status" value="1"/>
</dbReference>
<evidence type="ECO:0000256" key="2">
    <source>
        <dbReference type="SAM" id="MobiDB-lite"/>
    </source>
</evidence>
<dbReference type="PANTHER" id="PTHR22765:SF416">
    <property type="entry name" value="E3 UBIQUITIN-PROTEIN LIGASE GODZILLA"/>
    <property type="match status" value="1"/>
</dbReference>
<dbReference type="GO" id="GO:0061630">
    <property type="term" value="F:ubiquitin protein ligase activity"/>
    <property type="evidence" value="ECO:0007669"/>
    <property type="project" value="TreeGrafter"/>
</dbReference>
<evidence type="ECO:0000256" key="1">
    <source>
        <dbReference type="PROSITE-ProRule" id="PRU00175"/>
    </source>
</evidence>
<feature type="domain" description="RING-type" evidence="5">
    <location>
        <begin position="338"/>
        <end position="380"/>
    </location>
</feature>
<dbReference type="PROSITE" id="PS50089">
    <property type="entry name" value="ZF_RING_2"/>
    <property type="match status" value="1"/>
</dbReference>
<evidence type="ECO:0000313" key="6">
    <source>
        <dbReference type="EMBL" id="KAF2396087.1"/>
    </source>
</evidence>
<sequence length="527" mass="55956">MLLLFLLTLAVAAFASITPSITPSNASLPAPHPAYLQIQLARIKTDTSHSLAGYDTTFPPFNLAYLTPAANTSLPANGIRGSIFNLTDADLSNVTALASTHGIAVVSCDPGSVRGFLSVEALIRAIIPLNYSAIILYSRGSSSCAYAPPSDFPPFDYVYSMTDNDEFVRLGTALLINERFGSWAVARKSAIENSTSTSNGNYAPSIPGGPSPSTAVAMIILYSITGVITALFLVIIVTGAIRAHRHPERYGPRNVLGRPRQSRARGLARAMLDTLPIVKFGEKDEPKSTDVELSLAARDSVGSAKPSDIGSATAGASAVTGASATPEPAAPVEDSQGCSICTEDFERGQDVRVLPCNHSFHPACIDPWLLNVSGTCPLCRIDLRPSSPTSSPTALPPPLDDVEHNSRTRRLSGLLDNILNPRHMQEASPAERIAALRTLREQRRGTPEQEAEARRRRRLTIRLQDTFRIRTRTGLRGGSPERGGSAGEGMGMGSVPEEGARREESSTGGAQPVSGPSASGTQPWAPV</sequence>
<feature type="chain" id="PRO_5026074360" description="RING-type domain-containing protein" evidence="4">
    <location>
        <begin position="16"/>
        <end position="527"/>
    </location>
</feature>
<protein>
    <recommendedName>
        <fullName evidence="5">RING-type domain-containing protein</fullName>
    </recommendedName>
</protein>
<dbReference type="CDD" id="cd16454">
    <property type="entry name" value="RING-H2_PA-TM-RING"/>
    <property type="match status" value="1"/>
</dbReference>
<gene>
    <name evidence="6" type="ORF">EJ06DRAFT_585351</name>
</gene>
<dbReference type="PANTHER" id="PTHR22765">
    <property type="entry name" value="RING FINGER AND PROTEASE ASSOCIATED DOMAIN-CONTAINING"/>
    <property type="match status" value="1"/>
</dbReference>
<keyword evidence="3" id="KW-1133">Transmembrane helix</keyword>
<reference evidence="6" key="1">
    <citation type="journal article" date="2020" name="Stud. Mycol.">
        <title>101 Dothideomycetes genomes: a test case for predicting lifestyles and emergence of pathogens.</title>
        <authorList>
            <person name="Haridas S."/>
            <person name="Albert R."/>
            <person name="Binder M."/>
            <person name="Bloem J."/>
            <person name="Labutti K."/>
            <person name="Salamov A."/>
            <person name="Andreopoulos B."/>
            <person name="Baker S."/>
            <person name="Barry K."/>
            <person name="Bills G."/>
            <person name="Bluhm B."/>
            <person name="Cannon C."/>
            <person name="Castanera R."/>
            <person name="Culley D."/>
            <person name="Daum C."/>
            <person name="Ezra D."/>
            <person name="Gonzalez J."/>
            <person name="Henrissat B."/>
            <person name="Kuo A."/>
            <person name="Liang C."/>
            <person name="Lipzen A."/>
            <person name="Lutzoni F."/>
            <person name="Magnuson J."/>
            <person name="Mondo S."/>
            <person name="Nolan M."/>
            <person name="Ohm R."/>
            <person name="Pangilinan J."/>
            <person name="Park H.-J."/>
            <person name="Ramirez L."/>
            <person name="Alfaro M."/>
            <person name="Sun H."/>
            <person name="Tritt A."/>
            <person name="Yoshinaga Y."/>
            <person name="Zwiers L.-H."/>
            <person name="Turgeon B."/>
            <person name="Goodwin S."/>
            <person name="Spatafora J."/>
            <person name="Crous P."/>
            <person name="Grigoriev I."/>
        </authorList>
    </citation>
    <scope>NUCLEOTIDE SEQUENCE</scope>
    <source>
        <strain evidence="6">CBS 262.69</strain>
    </source>
</reference>
<keyword evidence="7" id="KW-1185">Reference proteome</keyword>
<feature type="compositionally biased region" description="Gly residues" evidence="2">
    <location>
        <begin position="475"/>
        <end position="492"/>
    </location>
</feature>
<dbReference type="Pfam" id="PF13639">
    <property type="entry name" value="zf-RING_2"/>
    <property type="match status" value="1"/>
</dbReference>
<keyword evidence="4" id="KW-0732">Signal</keyword>
<evidence type="ECO:0000256" key="4">
    <source>
        <dbReference type="SAM" id="SignalP"/>
    </source>
</evidence>
<evidence type="ECO:0000256" key="3">
    <source>
        <dbReference type="SAM" id="Phobius"/>
    </source>
</evidence>
<dbReference type="EMBL" id="ML996708">
    <property type="protein sequence ID" value="KAF2396087.1"/>
    <property type="molecule type" value="Genomic_DNA"/>
</dbReference>
<name>A0A6G1HJR9_9PEZI</name>
<feature type="compositionally biased region" description="Basic and acidic residues" evidence="2">
    <location>
        <begin position="439"/>
        <end position="453"/>
    </location>
</feature>
<dbReference type="Gene3D" id="3.30.40.10">
    <property type="entry name" value="Zinc/RING finger domain, C3HC4 (zinc finger)"/>
    <property type="match status" value="1"/>
</dbReference>
<dbReference type="GO" id="GO:0006511">
    <property type="term" value="P:ubiquitin-dependent protein catabolic process"/>
    <property type="evidence" value="ECO:0007669"/>
    <property type="project" value="TreeGrafter"/>
</dbReference>
<proteinExistence type="predicted"/>
<keyword evidence="1" id="KW-0479">Metal-binding</keyword>
<dbReference type="Proteomes" id="UP000799640">
    <property type="component" value="Unassembled WGS sequence"/>
</dbReference>
<dbReference type="InterPro" id="IPR013083">
    <property type="entry name" value="Znf_RING/FYVE/PHD"/>
</dbReference>
<feature type="compositionally biased region" description="Polar residues" evidence="2">
    <location>
        <begin position="506"/>
        <end position="527"/>
    </location>
</feature>
<feature type="region of interest" description="Disordered" evidence="2">
    <location>
        <begin position="439"/>
        <end position="527"/>
    </location>
</feature>
<organism evidence="6 7">
    <name type="scientific">Trichodelitschia bisporula</name>
    <dbReference type="NCBI Taxonomy" id="703511"/>
    <lineage>
        <taxon>Eukaryota</taxon>
        <taxon>Fungi</taxon>
        <taxon>Dikarya</taxon>
        <taxon>Ascomycota</taxon>
        <taxon>Pezizomycotina</taxon>
        <taxon>Dothideomycetes</taxon>
        <taxon>Dothideomycetes incertae sedis</taxon>
        <taxon>Phaeotrichales</taxon>
        <taxon>Phaeotrichaceae</taxon>
        <taxon>Trichodelitschia</taxon>
    </lineage>
</organism>
<feature type="transmembrane region" description="Helical" evidence="3">
    <location>
        <begin position="215"/>
        <end position="241"/>
    </location>
</feature>
<dbReference type="InterPro" id="IPR051826">
    <property type="entry name" value="E3_ubiquitin-ligase_domain"/>
</dbReference>
<feature type="signal peptide" evidence="4">
    <location>
        <begin position="1"/>
        <end position="15"/>
    </location>
</feature>
<dbReference type="AlphaFoldDB" id="A0A6G1HJR9"/>
<evidence type="ECO:0000313" key="7">
    <source>
        <dbReference type="Proteomes" id="UP000799640"/>
    </source>
</evidence>
<dbReference type="InterPro" id="IPR001841">
    <property type="entry name" value="Znf_RING"/>
</dbReference>
<keyword evidence="1" id="KW-0862">Zinc</keyword>
<accession>A0A6G1HJR9</accession>
<dbReference type="SMART" id="SM00184">
    <property type="entry name" value="RING"/>
    <property type="match status" value="1"/>
</dbReference>
<dbReference type="GO" id="GO:0005737">
    <property type="term" value="C:cytoplasm"/>
    <property type="evidence" value="ECO:0007669"/>
    <property type="project" value="TreeGrafter"/>
</dbReference>
<dbReference type="OrthoDB" id="8062037at2759"/>